<dbReference type="SUPFAM" id="SSF46689">
    <property type="entry name" value="Homeodomain-like"/>
    <property type="match status" value="1"/>
</dbReference>
<dbReference type="RefSeq" id="WP_353866398.1">
    <property type="nucleotide sequence ID" value="NZ_CP088295.1"/>
</dbReference>
<dbReference type="InterPro" id="IPR009057">
    <property type="entry name" value="Homeodomain-like_sf"/>
</dbReference>
<dbReference type="EMBL" id="CP088295">
    <property type="protein sequence ID" value="UUY05961.1"/>
    <property type="molecule type" value="Genomic_DNA"/>
</dbReference>
<organism evidence="3 4">
    <name type="scientific">Svornostia abyssi</name>
    <dbReference type="NCBI Taxonomy" id="2898438"/>
    <lineage>
        <taxon>Bacteria</taxon>
        <taxon>Bacillati</taxon>
        <taxon>Actinomycetota</taxon>
        <taxon>Thermoleophilia</taxon>
        <taxon>Solirubrobacterales</taxon>
        <taxon>Baekduiaceae</taxon>
        <taxon>Svornostia</taxon>
    </lineage>
</organism>
<evidence type="ECO:0000313" key="3">
    <source>
        <dbReference type="EMBL" id="UUY05961.1"/>
    </source>
</evidence>
<protein>
    <submittedName>
        <fullName evidence="3">Helix-turn-helix domain-containing protein</fullName>
    </submittedName>
</protein>
<dbReference type="PANTHER" id="PTHR33744">
    <property type="entry name" value="CARBOHYDRATE DIACID REGULATOR"/>
    <property type="match status" value="1"/>
</dbReference>
<evidence type="ECO:0000259" key="1">
    <source>
        <dbReference type="Pfam" id="PF13556"/>
    </source>
</evidence>
<gene>
    <name evidence="3" type="ORF">LRS13_10720</name>
</gene>
<dbReference type="Gene3D" id="1.10.10.2840">
    <property type="entry name" value="PucR C-terminal helix-turn-helix domain"/>
    <property type="match status" value="1"/>
</dbReference>
<accession>A0ABY5PMU4</accession>
<proteinExistence type="predicted"/>
<feature type="domain" description="PucR C-terminal helix-turn-helix" evidence="1">
    <location>
        <begin position="343"/>
        <end position="395"/>
    </location>
</feature>
<dbReference type="Proteomes" id="UP001058860">
    <property type="component" value="Chromosome"/>
</dbReference>
<keyword evidence="4" id="KW-1185">Reference proteome</keyword>
<evidence type="ECO:0000259" key="2">
    <source>
        <dbReference type="Pfam" id="PF14361"/>
    </source>
</evidence>
<dbReference type="InterPro" id="IPR025751">
    <property type="entry name" value="RsbRD_N_dom"/>
</dbReference>
<dbReference type="InterPro" id="IPR051448">
    <property type="entry name" value="CdaR-like_regulators"/>
</dbReference>
<dbReference type="InterPro" id="IPR042070">
    <property type="entry name" value="PucR_C-HTH_sf"/>
</dbReference>
<reference evidence="4" key="1">
    <citation type="submission" date="2021-11" db="EMBL/GenBank/DDBJ databases">
        <title>Cultivation dependent microbiological survey of springs from the worlds oldest radium mine currently devoted to the extraction of radon-saturated water.</title>
        <authorList>
            <person name="Kapinusova G."/>
            <person name="Smrhova T."/>
            <person name="Strejcek M."/>
            <person name="Suman J."/>
            <person name="Jani K."/>
            <person name="Pajer P."/>
            <person name="Uhlik O."/>
        </authorList>
    </citation>
    <scope>NUCLEOTIDE SEQUENCE [LARGE SCALE GENOMIC DNA]</scope>
    <source>
        <strain evidence="4">J379</strain>
    </source>
</reference>
<dbReference type="Pfam" id="PF13556">
    <property type="entry name" value="HTH_30"/>
    <property type="match status" value="1"/>
</dbReference>
<dbReference type="PANTHER" id="PTHR33744:SF7">
    <property type="entry name" value="PUCR FAMILY TRANSCRIPTIONAL REGULATOR"/>
    <property type="match status" value="1"/>
</dbReference>
<dbReference type="InterPro" id="IPR025736">
    <property type="entry name" value="PucR_C-HTH_dom"/>
</dbReference>
<name>A0ABY5PMU4_9ACTN</name>
<sequence length="420" mass="46336">MEQGTISGAGPDFAARYAELRRTRPEVNKGMARGIAEQVLARTDELLENIARAFRAGIPAYGAASDEQILDSVQEIVETVVRRVGNLAPPGREGLEPLEELARRRVLEGFPLEGLIRSVQIGTRELMAIVGEELAEARYDIEVVLLLHEYAWDWANHATETIIRVHRELDLERTRHDRARRAEFLRALLHGQLSPEQIQLEGPVHGLDVTIPYVAFRARPASERRVLDLAAAIGRSGAVGKHRPLTELIEGDLAGCAPQRPDVGEDQLVAVGPAVELPRLRESFADASMALDAAEAFQLTGTVDLIELGPRSLALSAERSASSLDAHHLRPLDDHGGAAEIEHTARTLLECDQHVEATARALHVHPNTVRYRMNRFRAITGLDLRHTSDVVTAWWLLNRRAAGRGPAPDRRAGLDRRLAT</sequence>
<dbReference type="Pfam" id="PF14361">
    <property type="entry name" value="RsbRD_N"/>
    <property type="match status" value="1"/>
</dbReference>
<feature type="domain" description="RsbT co-antagonist protein RsbRD N-terminal" evidence="2">
    <location>
        <begin position="44"/>
        <end position="181"/>
    </location>
</feature>
<evidence type="ECO:0000313" key="4">
    <source>
        <dbReference type="Proteomes" id="UP001058860"/>
    </source>
</evidence>